<keyword evidence="5 13" id="KW-0436">Ligase</keyword>
<dbReference type="Pfam" id="PF01409">
    <property type="entry name" value="tRNA-synt_2d"/>
    <property type="match status" value="1"/>
</dbReference>
<keyword evidence="4 13" id="KW-0963">Cytoplasm</keyword>
<comment type="catalytic activity">
    <reaction evidence="12 13">
        <text>tRNA(Phe) + L-phenylalanine + ATP = L-phenylalanyl-tRNA(Phe) + AMP + diphosphate + H(+)</text>
        <dbReference type="Rhea" id="RHEA:19413"/>
        <dbReference type="Rhea" id="RHEA-COMP:9668"/>
        <dbReference type="Rhea" id="RHEA-COMP:9699"/>
        <dbReference type="ChEBI" id="CHEBI:15378"/>
        <dbReference type="ChEBI" id="CHEBI:30616"/>
        <dbReference type="ChEBI" id="CHEBI:33019"/>
        <dbReference type="ChEBI" id="CHEBI:58095"/>
        <dbReference type="ChEBI" id="CHEBI:78442"/>
        <dbReference type="ChEBI" id="CHEBI:78531"/>
        <dbReference type="ChEBI" id="CHEBI:456215"/>
        <dbReference type="EC" id="6.1.1.20"/>
    </reaction>
</comment>
<evidence type="ECO:0000313" key="17">
    <source>
        <dbReference type="Proteomes" id="UP000266262"/>
    </source>
</evidence>
<evidence type="ECO:0000256" key="5">
    <source>
        <dbReference type="ARBA" id="ARBA00022598"/>
    </source>
</evidence>
<dbReference type="EC" id="6.1.1.20" evidence="13"/>
<evidence type="ECO:0000256" key="6">
    <source>
        <dbReference type="ARBA" id="ARBA00022723"/>
    </source>
</evidence>
<dbReference type="HAMAP" id="MF_00281">
    <property type="entry name" value="Phe_tRNA_synth_alpha1"/>
    <property type="match status" value="1"/>
</dbReference>
<evidence type="ECO:0000259" key="15">
    <source>
        <dbReference type="PROSITE" id="PS50862"/>
    </source>
</evidence>
<accession>A0ABX9M9R6</accession>
<feature type="coiled-coil region" evidence="14">
    <location>
        <begin position="30"/>
        <end position="98"/>
    </location>
</feature>
<reference evidence="16 17" key="1">
    <citation type="submission" date="2018-08" db="EMBL/GenBank/DDBJ databases">
        <title>Draft genome sequence of Dialister pneumosintes KCOM 1685.</title>
        <authorList>
            <person name="Kook J.-K."/>
            <person name="Park S.-N."/>
            <person name="Lim Y.K."/>
        </authorList>
    </citation>
    <scope>NUCLEOTIDE SEQUENCE [LARGE SCALE GENOMIC DNA]</scope>
    <source>
        <strain evidence="16 17">KCOM 1685</strain>
    </source>
</reference>
<keyword evidence="9 13" id="KW-0460">Magnesium</keyword>
<dbReference type="NCBIfam" id="TIGR00468">
    <property type="entry name" value="pheS"/>
    <property type="match status" value="1"/>
</dbReference>
<comment type="caution">
    <text evidence="16">The sequence shown here is derived from an EMBL/GenBank/DDBJ whole genome shotgun (WGS) entry which is preliminary data.</text>
</comment>
<keyword evidence="14" id="KW-0175">Coiled coil</keyword>
<name>A0ABX9M9R6_9FIRM</name>
<dbReference type="InterPro" id="IPR002319">
    <property type="entry name" value="Phenylalanyl-tRNA_Synthase"/>
</dbReference>
<evidence type="ECO:0000256" key="8">
    <source>
        <dbReference type="ARBA" id="ARBA00022840"/>
    </source>
</evidence>
<dbReference type="InterPro" id="IPR004529">
    <property type="entry name" value="Phe-tRNA-synth_IIc_asu"/>
</dbReference>
<keyword evidence="11 13" id="KW-0030">Aminoacyl-tRNA synthetase</keyword>
<comment type="subcellular location">
    <subcellularLocation>
        <location evidence="1 13">Cytoplasm</location>
    </subcellularLocation>
</comment>
<dbReference type="CDD" id="cd00496">
    <property type="entry name" value="PheRS_alpha_core"/>
    <property type="match status" value="1"/>
</dbReference>
<sequence length="406" mass="47147">MEERNFQELKKKASYLLESIKEKVGNTDVVLEARNQMMNLLDDIKKLEKEHQDSLSEFTNVLHAHVMEFMTSDLKHMKEEASLKIQAALNEKELHEVRVAFLGKKGRLTGILRMMKNLSDEVRPQMGAMANQIRNEIESMESRKKEELKNKILMEKIESEKIDITLPARHDRRGHIHPLNKALRTIVKSFTRMGYSVEEGPEIESDYYNFYCLNLPKDHPARDMQDSFYITPDILLRTQTSPVQARIMQRNEPNTPIRMIAPGKVFRWDNDATHSPVFHQVEGLVVDKGIKFSDLKGTLEVFLKDLFGSDTRIRFRASYFPFTEPSAEVDISFSSRIDEQSDDPNWLEILGCGMVHPNVFELNNYDPNKVSGFAFGMGIERIAMLLYGIDDLRLFYENNMKFLKQF</sequence>
<evidence type="ECO:0000256" key="4">
    <source>
        <dbReference type="ARBA" id="ARBA00022490"/>
    </source>
</evidence>
<dbReference type="InterPro" id="IPR010978">
    <property type="entry name" value="tRNA-bd_arm"/>
</dbReference>
<organism evidence="16 17">
    <name type="scientific">Dialister pneumosintes</name>
    <dbReference type="NCBI Taxonomy" id="39950"/>
    <lineage>
        <taxon>Bacteria</taxon>
        <taxon>Bacillati</taxon>
        <taxon>Bacillota</taxon>
        <taxon>Negativicutes</taxon>
        <taxon>Veillonellales</taxon>
        <taxon>Veillonellaceae</taxon>
        <taxon>Dialister</taxon>
    </lineage>
</organism>
<dbReference type="Gene3D" id="3.30.930.10">
    <property type="entry name" value="Bira Bifunctional Protein, Domain 2"/>
    <property type="match status" value="1"/>
</dbReference>
<keyword evidence="8 13" id="KW-0067">ATP-binding</keyword>
<feature type="binding site" evidence="13">
    <location>
        <position position="324"/>
    </location>
    <ligand>
        <name>Mg(2+)</name>
        <dbReference type="ChEBI" id="CHEBI:18420"/>
        <note>shared with beta subunit</note>
    </ligand>
</feature>
<keyword evidence="10 13" id="KW-0648">Protein biosynthesis</keyword>
<proteinExistence type="inferred from homology"/>
<evidence type="ECO:0000256" key="2">
    <source>
        <dbReference type="ARBA" id="ARBA00010207"/>
    </source>
</evidence>
<keyword evidence="17" id="KW-1185">Reference proteome</keyword>
<dbReference type="PROSITE" id="PS50862">
    <property type="entry name" value="AA_TRNA_LIGASE_II"/>
    <property type="match status" value="1"/>
</dbReference>
<evidence type="ECO:0000256" key="3">
    <source>
        <dbReference type="ARBA" id="ARBA00011209"/>
    </source>
</evidence>
<evidence type="ECO:0000256" key="12">
    <source>
        <dbReference type="ARBA" id="ARBA00049255"/>
    </source>
</evidence>
<dbReference type="InterPro" id="IPR004188">
    <property type="entry name" value="Phe-tRNA_ligase_II_N"/>
</dbReference>
<protein>
    <recommendedName>
        <fullName evidence="13">Phenylalanine--tRNA ligase alpha subunit</fullName>
        <ecNumber evidence="13">6.1.1.20</ecNumber>
    </recommendedName>
    <alternativeName>
        <fullName evidence="13">Phenylalanyl-tRNA synthetase alpha subunit</fullName>
        <shortName evidence="13">PheRS</shortName>
    </alternativeName>
</protein>
<gene>
    <name evidence="13" type="primary">pheS</name>
    <name evidence="16" type="ORF">DX915_00115</name>
</gene>
<evidence type="ECO:0000256" key="1">
    <source>
        <dbReference type="ARBA" id="ARBA00004496"/>
    </source>
</evidence>
<keyword evidence="7 13" id="KW-0547">Nucleotide-binding</keyword>
<dbReference type="SUPFAM" id="SSF46589">
    <property type="entry name" value="tRNA-binding arm"/>
    <property type="match status" value="1"/>
</dbReference>
<evidence type="ECO:0000256" key="10">
    <source>
        <dbReference type="ARBA" id="ARBA00022917"/>
    </source>
</evidence>
<evidence type="ECO:0000256" key="14">
    <source>
        <dbReference type="SAM" id="Coils"/>
    </source>
</evidence>
<dbReference type="InterPro" id="IPR045864">
    <property type="entry name" value="aa-tRNA-synth_II/BPL/LPL"/>
</dbReference>
<dbReference type="SUPFAM" id="SSF55681">
    <property type="entry name" value="Class II aaRS and biotin synthetases"/>
    <property type="match status" value="1"/>
</dbReference>
<dbReference type="InterPro" id="IPR022911">
    <property type="entry name" value="Phe_tRNA_ligase_alpha1_bac"/>
</dbReference>
<dbReference type="GO" id="GO:0004826">
    <property type="term" value="F:phenylalanine-tRNA ligase activity"/>
    <property type="evidence" value="ECO:0007669"/>
    <property type="project" value="UniProtKB-EC"/>
</dbReference>
<dbReference type="InterPro" id="IPR006195">
    <property type="entry name" value="aa-tRNA-synth_II"/>
</dbReference>
<dbReference type="Pfam" id="PF02912">
    <property type="entry name" value="Phe_tRNA-synt_N"/>
    <property type="match status" value="1"/>
</dbReference>
<feature type="domain" description="Aminoacyl-transfer RNA synthetases class-II family profile" evidence="15">
    <location>
        <begin position="179"/>
        <end position="397"/>
    </location>
</feature>
<evidence type="ECO:0000313" key="16">
    <source>
        <dbReference type="EMBL" id="RID93989.1"/>
    </source>
</evidence>
<evidence type="ECO:0000256" key="13">
    <source>
        <dbReference type="HAMAP-Rule" id="MF_00281"/>
    </source>
</evidence>
<comment type="cofactor">
    <cofactor evidence="13">
        <name>Mg(2+)</name>
        <dbReference type="ChEBI" id="CHEBI:18420"/>
    </cofactor>
    <text evidence="13">Binds 2 magnesium ions per tetramer.</text>
</comment>
<evidence type="ECO:0000256" key="11">
    <source>
        <dbReference type="ARBA" id="ARBA00023146"/>
    </source>
</evidence>
<dbReference type="PANTHER" id="PTHR11538">
    <property type="entry name" value="PHENYLALANYL-TRNA SYNTHETASE"/>
    <property type="match status" value="1"/>
</dbReference>
<dbReference type="EMBL" id="QWKU01000001">
    <property type="protein sequence ID" value="RID93989.1"/>
    <property type="molecule type" value="Genomic_DNA"/>
</dbReference>
<dbReference type="PANTHER" id="PTHR11538:SF41">
    <property type="entry name" value="PHENYLALANINE--TRNA LIGASE, MITOCHONDRIAL"/>
    <property type="match status" value="1"/>
</dbReference>
<keyword evidence="6 13" id="KW-0479">Metal-binding</keyword>
<evidence type="ECO:0000256" key="7">
    <source>
        <dbReference type="ARBA" id="ARBA00022741"/>
    </source>
</evidence>
<comment type="similarity">
    <text evidence="2 13">Belongs to the class-II aminoacyl-tRNA synthetase family. Phe-tRNA synthetase alpha subunit type 1 subfamily.</text>
</comment>
<evidence type="ECO:0000256" key="9">
    <source>
        <dbReference type="ARBA" id="ARBA00022842"/>
    </source>
</evidence>
<comment type="subunit">
    <text evidence="3 13">Tetramer of two alpha and two beta subunits.</text>
</comment>
<dbReference type="Proteomes" id="UP000266262">
    <property type="component" value="Unassembled WGS sequence"/>
</dbReference>